<feature type="region of interest" description="Disordered" evidence="1">
    <location>
        <begin position="1"/>
        <end position="20"/>
    </location>
</feature>
<dbReference type="Gene3D" id="3.20.20.450">
    <property type="entry name" value="EAL domain"/>
    <property type="match status" value="1"/>
</dbReference>
<sequence>MGKQETADRQGPQGRKHRLPGVSARLDRALELWCCGEDVQFEKPLRNIFLSIFALTVAVLTIQNIVSAYRSMSEPQEQLVRTVERLLTRQKALGSETLDQAVSTISTDSALQTAIGEKNSTEIRKLAAGVFARKPDGLHIAEFTIYGADQKLIFRAVEPDTAGDRHGPHPGSRDISFQSDLSANLSRRTSGIELGPDAEAVVSVFRPWTSNGKLLGYLKLAIDIESALAFTSSAVDAQIVKVAEAGESYGLKGQSFHYENIGGPVPGGPDIASIAGFSWFDSINKVLLHERRIYVLRDLPVPVTGTDRPVKLVLVKDVTRNVWVFAQQTLFSLLAGIGLALLSWTVIHRLLSRLQSSVQRTTSRLEAEVRENTRKLEHSAFQLTEAQRIAGVGSWERDIATNELHGTDEFYRIMNIPRDLPAEEIQASVHAQIPEKEFIATHAHVKRAIAVCGDFDFEHSLVQDHGDVRYVHVRGYVLAGADGKAARIIGTLHDITERRLAERRNNLLANILESSLNEIFILNTQTFLIEYANKCALNNLGYRLKDIKSRHIWDINPVYDAESIRRDVTPLLTGSRESLSVESLHKRKDGSEYPVDLRVQLLRNDDRDLLIAIANDVSERVQRENETREAKVRAERLAYFDPLTKLSNRAGCQRDAKNRFSRSDRPAFLAHVDMDGFKRVNDTLGHLAGDHCLEETGRRLRQVCRGLGTAYRWGGDEFVILANSSTSDPNELCERARRLMRAPMEFSGTRFWPTVSMGIALCPEDGNDFDTLLVNADLALYQSKEKGKDRYTFFRTDMKTDSEAEAKVELELHDAVKNDQFILVFQPQVNLRSQSITGVEALVRWEHPERGLLSPAEFLPIVEKTSLAPVLGRIVIDTALAAARHWLDSRLDFGRVSINISPSHLASGLLAEHFKEAMVKYNIGPERITAEVLESVFLSDNRSGHLEALEELYDLGVHIELDDFGTGYASLTHVADLPINGLKIDKSFTNQMLQDPKKEAVVNQLIHLARSLNIGIVCEGVETEAQYDRLRMMGDFSIQGYLIARPMTFDRMTDWMTESADDLYYVI</sequence>
<keyword evidence="2" id="KW-0812">Transmembrane</keyword>
<dbReference type="Pfam" id="PF00563">
    <property type="entry name" value="EAL"/>
    <property type="match status" value="1"/>
</dbReference>
<dbReference type="CDD" id="cd01949">
    <property type="entry name" value="GGDEF"/>
    <property type="match status" value="1"/>
</dbReference>
<dbReference type="Proteomes" id="UP000236959">
    <property type="component" value="Unassembled WGS sequence"/>
</dbReference>
<dbReference type="PROSITE" id="PS50883">
    <property type="entry name" value="EAL"/>
    <property type="match status" value="1"/>
</dbReference>
<dbReference type="NCBIfam" id="TIGR00254">
    <property type="entry name" value="GGDEF"/>
    <property type="match status" value="1"/>
</dbReference>
<feature type="domain" description="PAC" evidence="4">
    <location>
        <begin position="455"/>
        <end position="507"/>
    </location>
</feature>
<dbReference type="EMBL" id="PPCN01000001">
    <property type="protein sequence ID" value="POF34694.1"/>
    <property type="molecule type" value="Genomic_DNA"/>
</dbReference>
<dbReference type="RefSeq" id="WP_208987291.1">
    <property type="nucleotide sequence ID" value="NZ_PPCN01000001.1"/>
</dbReference>
<dbReference type="InterPro" id="IPR001610">
    <property type="entry name" value="PAC"/>
</dbReference>
<keyword evidence="2" id="KW-0472">Membrane</keyword>
<evidence type="ECO:0000259" key="3">
    <source>
        <dbReference type="PROSITE" id="PS50112"/>
    </source>
</evidence>
<name>A0A2S3V3X8_9HYPH</name>
<dbReference type="Gene3D" id="2.10.70.100">
    <property type="match status" value="1"/>
</dbReference>
<dbReference type="PANTHER" id="PTHR44757">
    <property type="entry name" value="DIGUANYLATE CYCLASE DGCP"/>
    <property type="match status" value="1"/>
</dbReference>
<protein>
    <submittedName>
        <fullName evidence="7">PAS domain S-box-containing protein/diguanylate cyclase (GGDEF)-like protein</fullName>
    </submittedName>
</protein>
<evidence type="ECO:0000313" key="7">
    <source>
        <dbReference type="EMBL" id="POF34694.1"/>
    </source>
</evidence>
<feature type="domain" description="GGDEF" evidence="6">
    <location>
        <begin position="665"/>
        <end position="796"/>
    </location>
</feature>
<dbReference type="SUPFAM" id="SSF55073">
    <property type="entry name" value="Nucleotide cyclase"/>
    <property type="match status" value="1"/>
</dbReference>
<evidence type="ECO:0000259" key="6">
    <source>
        <dbReference type="PROSITE" id="PS50887"/>
    </source>
</evidence>
<dbReference type="InterPro" id="IPR001633">
    <property type="entry name" value="EAL_dom"/>
</dbReference>
<dbReference type="InterPro" id="IPR052155">
    <property type="entry name" value="Biofilm_reg_signaling"/>
</dbReference>
<dbReference type="SMART" id="SM00052">
    <property type="entry name" value="EAL"/>
    <property type="match status" value="1"/>
</dbReference>
<gene>
    <name evidence="7" type="ORF">CLV41_1011152</name>
</gene>
<dbReference type="InterPro" id="IPR000160">
    <property type="entry name" value="GGDEF_dom"/>
</dbReference>
<dbReference type="SMART" id="SM00086">
    <property type="entry name" value="PAC"/>
    <property type="match status" value="2"/>
</dbReference>
<dbReference type="Gene3D" id="3.30.70.270">
    <property type="match status" value="1"/>
</dbReference>
<comment type="caution">
    <text evidence="7">The sequence shown here is derived from an EMBL/GenBank/DDBJ whole genome shotgun (WGS) entry which is preliminary data.</text>
</comment>
<reference evidence="7 8" key="1">
    <citation type="submission" date="2018-01" db="EMBL/GenBank/DDBJ databases">
        <title>Genomic Encyclopedia of Archaeal and Bacterial Type Strains, Phase II (KMG-II): from individual species to whole genera.</title>
        <authorList>
            <person name="Goeker M."/>
        </authorList>
    </citation>
    <scope>NUCLEOTIDE SEQUENCE [LARGE SCALE GENOMIC DNA]</scope>
    <source>
        <strain evidence="7 8">DSM 17023</strain>
    </source>
</reference>
<feature type="domain" description="PAC" evidence="4">
    <location>
        <begin position="579"/>
        <end position="629"/>
    </location>
</feature>
<accession>A0A2S3V3X8</accession>
<keyword evidence="2" id="KW-1133">Transmembrane helix</keyword>
<dbReference type="InterPro" id="IPR035965">
    <property type="entry name" value="PAS-like_dom_sf"/>
</dbReference>
<dbReference type="InterPro" id="IPR000014">
    <property type="entry name" value="PAS"/>
</dbReference>
<feature type="transmembrane region" description="Helical" evidence="2">
    <location>
        <begin position="48"/>
        <end position="69"/>
    </location>
</feature>
<evidence type="ECO:0000313" key="8">
    <source>
        <dbReference type="Proteomes" id="UP000236959"/>
    </source>
</evidence>
<evidence type="ECO:0000256" key="1">
    <source>
        <dbReference type="SAM" id="MobiDB-lite"/>
    </source>
</evidence>
<evidence type="ECO:0000256" key="2">
    <source>
        <dbReference type="SAM" id="Phobius"/>
    </source>
</evidence>
<dbReference type="Pfam" id="PF00990">
    <property type="entry name" value="GGDEF"/>
    <property type="match status" value="1"/>
</dbReference>
<dbReference type="SUPFAM" id="SSF141868">
    <property type="entry name" value="EAL domain-like"/>
    <property type="match status" value="1"/>
</dbReference>
<dbReference type="PROSITE" id="PS50113">
    <property type="entry name" value="PAC"/>
    <property type="match status" value="2"/>
</dbReference>
<proteinExistence type="predicted"/>
<dbReference type="Pfam" id="PF13426">
    <property type="entry name" value="PAS_9"/>
    <property type="match status" value="1"/>
</dbReference>
<dbReference type="SUPFAM" id="SSF55785">
    <property type="entry name" value="PYP-like sensor domain (PAS domain)"/>
    <property type="match status" value="2"/>
</dbReference>
<dbReference type="SMART" id="SM00091">
    <property type="entry name" value="PAS"/>
    <property type="match status" value="1"/>
</dbReference>
<dbReference type="CDD" id="cd00130">
    <property type="entry name" value="PAS"/>
    <property type="match status" value="1"/>
</dbReference>
<dbReference type="NCBIfam" id="TIGR00229">
    <property type="entry name" value="sensory_box"/>
    <property type="match status" value="1"/>
</dbReference>
<feature type="domain" description="EAL" evidence="5">
    <location>
        <begin position="805"/>
        <end position="1060"/>
    </location>
</feature>
<dbReference type="InterPro" id="IPR000700">
    <property type="entry name" value="PAS-assoc_C"/>
</dbReference>
<dbReference type="InterPro" id="IPR043128">
    <property type="entry name" value="Rev_trsase/Diguanyl_cyclase"/>
</dbReference>
<evidence type="ECO:0000259" key="5">
    <source>
        <dbReference type="PROSITE" id="PS50883"/>
    </source>
</evidence>
<dbReference type="PROSITE" id="PS50112">
    <property type="entry name" value="PAS"/>
    <property type="match status" value="1"/>
</dbReference>
<evidence type="ECO:0000259" key="4">
    <source>
        <dbReference type="PROSITE" id="PS50113"/>
    </source>
</evidence>
<organism evidence="7 8">
    <name type="scientific">Roseibium marinum</name>
    <dbReference type="NCBI Taxonomy" id="281252"/>
    <lineage>
        <taxon>Bacteria</taxon>
        <taxon>Pseudomonadati</taxon>
        <taxon>Pseudomonadota</taxon>
        <taxon>Alphaproteobacteria</taxon>
        <taxon>Hyphomicrobiales</taxon>
        <taxon>Stappiaceae</taxon>
        <taxon>Roseibium</taxon>
    </lineage>
</organism>
<dbReference type="PROSITE" id="PS50887">
    <property type="entry name" value="GGDEF"/>
    <property type="match status" value="1"/>
</dbReference>
<dbReference type="PANTHER" id="PTHR44757:SF2">
    <property type="entry name" value="BIOFILM ARCHITECTURE MAINTENANCE PROTEIN MBAA"/>
    <property type="match status" value="1"/>
</dbReference>
<dbReference type="SMART" id="SM00267">
    <property type="entry name" value="GGDEF"/>
    <property type="match status" value="1"/>
</dbReference>
<keyword evidence="8" id="KW-1185">Reference proteome</keyword>
<dbReference type="AlphaFoldDB" id="A0A2S3V3X8"/>
<dbReference type="Gene3D" id="3.30.450.20">
    <property type="entry name" value="PAS domain"/>
    <property type="match status" value="2"/>
</dbReference>
<dbReference type="InterPro" id="IPR035919">
    <property type="entry name" value="EAL_sf"/>
</dbReference>
<feature type="domain" description="PAS" evidence="3">
    <location>
        <begin position="504"/>
        <end position="575"/>
    </location>
</feature>
<dbReference type="InterPro" id="IPR029787">
    <property type="entry name" value="Nucleotide_cyclase"/>
</dbReference>
<dbReference type="CDD" id="cd01948">
    <property type="entry name" value="EAL"/>
    <property type="match status" value="1"/>
</dbReference>